<dbReference type="KEGG" id="nsm:JO391_05395"/>
<feature type="transmembrane region" description="Helical" evidence="1">
    <location>
        <begin position="42"/>
        <end position="62"/>
    </location>
</feature>
<evidence type="ECO:0000313" key="3">
    <source>
        <dbReference type="Proteomes" id="UP000826300"/>
    </source>
</evidence>
<dbReference type="AlphaFoldDB" id="A0A8G1ECY3"/>
<gene>
    <name evidence="2" type="ORF">JO391_05395</name>
</gene>
<dbReference type="RefSeq" id="WP_220663164.1">
    <property type="nucleotide sequence ID" value="NZ_CP069370.1"/>
</dbReference>
<keyword evidence="3" id="KW-1185">Reference proteome</keyword>
<dbReference type="Proteomes" id="UP000826300">
    <property type="component" value="Chromosome"/>
</dbReference>
<sequence length="221" mass="22046">MIQTLGHLLPYALPVALSPLPVIAALMLVLSPPGPRGGMAFLAGRLLALGLATALAAGLAETLQDRAGADVPRVWLRLGLGLALAALALRSLLRPAPADAPLPGWLAALETATPATALRLGAIVTLANPKELAFLLAAGLAIGAQMPGLPALVALALAFAVMAAAGVALPVLAALIGGPAMRQRLVPLRDSLVAHRGLVMGLVLAFIAALLIGDAIGSLGS</sequence>
<feature type="transmembrane region" description="Helical" evidence="1">
    <location>
        <begin position="155"/>
        <end position="176"/>
    </location>
</feature>
<keyword evidence="1" id="KW-1133">Transmembrane helix</keyword>
<evidence type="ECO:0000256" key="1">
    <source>
        <dbReference type="SAM" id="Phobius"/>
    </source>
</evidence>
<dbReference type="InterPro" id="IPR021315">
    <property type="entry name" value="Gap/Sap"/>
</dbReference>
<keyword evidence="1" id="KW-0812">Transmembrane</keyword>
<accession>A0A8G1ECY3</accession>
<organism evidence="2 3">
    <name type="scientific">Neotabrizicola shimadae</name>
    <dbReference type="NCBI Taxonomy" id="2807096"/>
    <lineage>
        <taxon>Bacteria</taxon>
        <taxon>Pseudomonadati</taxon>
        <taxon>Pseudomonadota</taxon>
        <taxon>Alphaproteobacteria</taxon>
        <taxon>Rhodobacterales</taxon>
        <taxon>Paracoccaceae</taxon>
        <taxon>Neotabrizicola</taxon>
    </lineage>
</organism>
<feature type="transmembrane region" description="Helical" evidence="1">
    <location>
        <begin position="197"/>
        <end position="219"/>
    </location>
</feature>
<reference evidence="2" key="1">
    <citation type="submission" date="2021-02" db="EMBL/GenBank/DDBJ databases">
        <title>Rhodobacter shimadae sp. nov., an aerobic anoxygenic phototrophic bacterium isolated from a hot spring.</title>
        <authorList>
            <person name="Muramatsu S."/>
            <person name="Haruta S."/>
            <person name="Hirose S."/>
            <person name="Hanada S."/>
        </authorList>
    </citation>
    <scope>NUCLEOTIDE SEQUENCE</scope>
    <source>
        <strain evidence="2">N10</strain>
    </source>
</reference>
<feature type="transmembrane region" description="Helical" evidence="1">
    <location>
        <begin position="74"/>
        <end position="93"/>
    </location>
</feature>
<evidence type="ECO:0000313" key="2">
    <source>
        <dbReference type="EMBL" id="QYZ70947.1"/>
    </source>
</evidence>
<keyword evidence="1" id="KW-0472">Membrane</keyword>
<proteinExistence type="predicted"/>
<dbReference type="EMBL" id="CP069370">
    <property type="protein sequence ID" value="QYZ70947.1"/>
    <property type="molecule type" value="Genomic_DNA"/>
</dbReference>
<dbReference type="Pfam" id="PF11139">
    <property type="entry name" value="SfLAP"/>
    <property type="match status" value="1"/>
</dbReference>
<name>A0A8G1ECY3_9RHOB</name>
<feature type="transmembrane region" description="Helical" evidence="1">
    <location>
        <begin position="12"/>
        <end position="30"/>
    </location>
</feature>
<protein>
    <submittedName>
        <fullName evidence="2">GAP family protein</fullName>
    </submittedName>
</protein>